<evidence type="ECO:0000256" key="1">
    <source>
        <dbReference type="SAM" id="Phobius"/>
    </source>
</evidence>
<feature type="transmembrane region" description="Helical" evidence="1">
    <location>
        <begin position="12"/>
        <end position="29"/>
    </location>
</feature>
<evidence type="ECO:0000313" key="3">
    <source>
        <dbReference type="WBParaSite" id="ACRNAN_scaffold16772.g14282.t1"/>
    </source>
</evidence>
<feature type="transmembrane region" description="Helical" evidence="1">
    <location>
        <begin position="49"/>
        <end position="69"/>
    </location>
</feature>
<proteinExistence type="predicted"/>
<keyword evidence="1" id="KW-0812">Transmembrane</keyword>
<sequence length="118" mass="13072">MTFNLQKMMVQTLFIHTLIPLFCTILLYGPKPLALLGILPPLPTEVVTVLSIILYSSNVLNNALTIYSIKPYKRHLARRLMLFFGKHALTTTGVTVQHVTVSSAIQVANNSPVLRRGG</sequence>
<evidence type="ECO:0000313" key="2">
    <source>
        <dbReference type="Proteomes" id="UP000887540"/>
    </source>
</evidence>
<organism evidence="2 3">
    <name type="scientific">Acrobeloides nanus</name>
    <dbReference type="NCBI Taxonomy" id="290746"/>
    <lineage>
        <taxon>Eukaryota</taxon>
        <taxon>Metazoa</taxon>
        <taxon>Ecdysozoa</taxon>
        <taxon>Nematoda</taxon>
        <taxon>Chromadorea</taxon>
        <taxon>Rhabditida</taxon>
        <taxon>Tylenchina</taxon>
        <taxon>Cephalobomorpha</taxon>
        <taxon>Cephaloboidea</taxon>
        <taxon>Cephalobidae</taxon>
        <taxon>Acrobeloides</taxon>
    </lineage>
</organism>
<keyword evidence="2" id="KW-1185">Reference proteome</keyword>
<accession>A0A914D172</accession>
<protein>
    <submittedName>
        <fullName evidence="3">Uncharacterized protein</fullName>
    </submittedName>
</protein>
<dbReference type="WBParaSite" id="ACRNAN_scaffold16772.g14282.t1">
    <property type="protein sequence ID" value="ACRNAN_scaffold16772.g14282.t1"/>
    <property type="gene ID" value="ACRNAN_scaffold16772.g14282"/>
</dbReference>
<dbReference type="AlphaFoldDB" id="A0A914D172"/>
<keyword evidence="1" id="KW-0472">Membrane</keyword>
<keyword evidence="1" id="KW-1133">Transmembrane helix</keyword>
<reference evidence="3" key="1">
    <citation type="submission" date="2022-11" db="UniProtKB">
        <authorList>
            <consortium name="WormBaseParasite"/>
        </authorList>
    </citation>
    <scope>IDENTIFICATION</scope>
</reference>
<dbReference type="Proteomes" id="UP000887540">
    <property type="component" value="Unplaced"/>
</dbReference>
<name>A0A914D172_9BILA</name>